<organism evidence="2 3">
    <name type="scientific">Aureobasidium vineae</name>
    <dbReference type="NCBI Taxonomy" id="2773715"/>
    <lineage>
        <taxon>Eukaryota</taxon>
        <taxon>Fungi</taxon>
        <taxon>Dikarya</taxon>
        <taxon>Ascomycota</taxon>
        <taxon>Pezizomycotina</taxon>
        <taxon>Dothideomycetes</taxon>
        <taxon>Dothideomycetidae</taxon>
        <taxon>Dothideales</taxon>
        <taxon>Saccotheciaceae</taxon>
        <taxon>Aureobasidium</taxon>
    </lineage>
</organism>
<protein>
    <submittedName>
        <fullName evidence="2">Uncharacterized protein</fullName>
    </submittedName>
</protein>
<evidence type="ECO:0000313" key="2">
    <source>
        <dbReference type="EMBL" id="CAD0086827.1"/>
    </source>
</evidence>
<evidence type="ECO:0000256" key="1">
    <source>
        <dbReference type="SAM" id="Phobius"/>
    </source>
</evidence>
<keyword evidence="1" id="KW-0472">Membrane</keyword>
<evidence type="ECO:0000313" key="3">
    <source>
        <dbReference type="Proteomes" id="UP000716446"/>
    </source>
</evidence>
<keyword evidence="1" id="KW-1133">Transmembrane helix</keyword>
<comment type="caution">
    <text evidence="2">The sequence shown here is derived from an EMBL/GenBank/DDBJ whole genome shotgun (WGS) entry which is preliminary data.</text>
</comment>
<dbReference type="EMBL" id="CAIJEN010000005">
    <property type="protein sequence ID" value="CAD0086827.1"/>
    <property type="molecule type" value="Genomic_DNA"/>
</dbReference>
<keyword evidence="3" id="KW-1185">Reference proteome</keyword>
<sequence length="87" mass="9390">MAVADDARVLSEVPVLVHAIATLIKCIAFYVAMCGLRVLVVEVLKLDLGPAVKTMVESSQAHLKAPTFQAQGGNWLSEDLGQEKREV</sequence>
<gene>
    <name evidence="2" type="ORF">AWRI4619_LOCUS4316</name>
</gene>
<proteinExistence type="predicted"/>
<accession>A0A9N8JEX8</accession>
<dbReference type="Proteomes" id="UP000716446">
    <property type="component" value="Unassembled WGS sequence"/>
</dbReference>
<name>A0A9N8JEX8_9PEZI</name>
<feature type="transmembrane region" description="Helical" evidence="1">
    <location>
        <begin position="15"/>
        <end position="40"/>
    </location>
</feature>
<dbReference type="AlphaFoldDB" id="A0A9N8JEX8"/>
<reference evidence="2" key="1">
    <citation type="submission" date="2020-06" db="EMBL/GenBank/DDBJ databases">
        <authorList>
            <person name="Onetto C."/>
        </authorList>
    </citation>
    <scope>NUCLEOTIDE SEQUENCE</scope>
</reference>
<keyword evidence="1" id="KW-0812">Transmembrane</keyword>